<sequence>MSQVPLTGTRIRERRIHLGVRQADLARAAGISASYLNLIEHNRRRIGAEVLARLAGALGVETGVLSGEAEAGLADTLREAAAQAGPPRGPAAEVDQIEDFAGRFPGWAGLVVQQHDRLSQLDRAIEALSDRMSHDPHLSAVLHEILSAATAVRATAAILSETPDIDPDWRQRFERNLAEDSGRLAEGAEALAGYLDGVAAEETGLAAPQEELEAWLTGQDWHLPALEEGAAPESLIGGAAELASVAARRLALDWMATYREDAARLPLAPFLAGVAELGPDPGRLAGRFGVDPAAVFRRLATLPADAGAFGLVVCDGSGTLIQRKPLPGFGLPRFGAACPLWPLYLALAHPALPIRRRVDVAGRLGARFLALAWCQPVYPEGFDGAPVMRAYMLILPDTGPEGAAGGPVTPVGVSCRICPRRDCAARREPAIMGEGRRRA</sequence>
<dbReference type="EMBL" id="JAVKPH010000005">
    <property type="protein sequence ID" value="MDR5652309.1"/>
    <property type="molecule type" value="Genomic_DNA"/>
</dbReference>
<accession>A0ABU1F610</accession>
<comment type="caution">
    <text evidence="5">The sequence shown here is derived from an EMBL/GenBank/DDBJ whole genome shotgun (WGS) entry which is preliminary data.</text>
</comment>
<dbReference type="Gene3D" id="1.10.260.40">
    <property type="entry name" value="lambda repressor-like DNA-binding domains"/>
    <property type="match status" value="1"/>
</dbReference>
<dbReference type="PROSITE" id="PS50943">
    <property type="entry name" value="HTH_CROC1"/>
    <property type="match status" value="1"/>
</dbReference>
<evidence type="ECO:0000313" key="6">
    <source>
        <dbReference type="Proteomes" id="UP001247754"/>
    </source>
</evidence>
<evidence type="ECO:0000313" key="5">
    <source>
        <dbReference type="EMBL" id="MDR5652309.1"/>
    </source>
</evidence>
<keyword evidence="1" id="KW-0805">Transcription regulation</keyword>
<proteinExistence type="predicted"/>
<dbReference type="PANTHER" id="PTHR46797">
    <property type="entry name" value="HTH-TYPE TRANSCRIPTIONAL REGULATOR"/>
    <property type="match status" value="1"/>
</dbReference>
<feature type="domain" description="HTH cro/C1-type" evidence="4">
    <location>
        <begin position="11"/>
        <end position="65"/>
    </location>
</feature>
<dbReference type="RefSeq" id="WP_310456558.1">
    <property type="nucleotide sequence ID" value="NZ_JAVKPH010000005.1"/>
</dbReference>
<keyword evidence="2" id="KW-0238">DNA-binding</keyword>
<evidence type="ECO:0000256" key="1">
    <source>
        <dbReference type="ARBA" id="ARBA00023015"/>
    </source>
</evidence>
<dbReference type="PANTHER" id="PTHR46797:SF23">
    <property type="entry name" value="HTH-TYPE TRANSCRIPTIONAL REGULATOR SUTR"/>
    <property type="match status" value="1"/>
</dbReference>
<dbReference type="Pfam" id="PF09856">
    <property type="entry name" value="ScfRs"/>
    <property type="match status" value="1"/>
</dbReference>
<evidence type="ECO:0000256" key="3">
    <source>
        <dbReference type="ARBA" id="ARBA00023163"/>
    </source>
</evidence>
<dbReference type="SUPFAM" id="SSF47413">
    <property type="entry name" value="lambda repressor-like DNA-binding domains"/>
    <property type="match status" value="1"/>
</dbReference>
<dbReference type="InterPro" id="IPR010982">
    <property type="entry name" value="Lambda_DNA-bd_dom_sf"/>
</dbReference>
<dbReference type="Proteomes" id="UP001247754">
    <property type="component" value="Unassembled WGS sequence"/>
</dbReference>
<protein>
    <submittedName>
        <fullName evidence="5">Short-chain fatty acyl-CoA regulator family protein</fullName>
    </submittedName>
</protein>
<reference evidence="5 6" key="1">
    <citation type="submission" date="2023-09" db="EMBL/GenBank/DDBJ databases">
        <title>Xinfangfangia sedmenti sp. nov., isolated the sedment.</title>
        <authorList>
            <person name="Xu L."/>
        </authorList>
    </citation>
    <scope>NUCLEOTIDE SEQUENCE [LARGE SCALE GENOMIC DNA]</scope>
    <source>
        <strain evidence="5 6">LG-4</strain>
    </source>
</reference>
<dbReference type="InterPro" id="IPR050807">
    <property type="entry name" value="TransReg_Diox_bact_type"/>
</dbReference>
<dbReference type="SMART" id="SM00530">
    <property type="entry name" value="HTH_XRE"/>
    <property type="match status" value="1"/>
</dbReference>
<keyword evidence="6" id="KW-1185">Reference proteome</keyword>
<gene>
    <name evidence="5" type="ORF">RGD00_06830</name>
</gene>
<dbReference type="InterPro" id="IPR018653">
    <property type="entry name" value="ScfR_C"/>
</dbReference>
<dbReference type="InterPro" id="IPR001387">
    <property type="entry name" value="Cro/C1-type_HTH"/>
</dbReference>
<dbReference type="Pfam" id="PF01381">
    <property type="entry name" value="HTH_3"/>
    <property type="match status" value="1"/>
</dbReference>
<keyword evidence="3" id="KW-0804">Transcription</keyword>
<name>A0ABU1F610_9RHOB</name>
<evidence type="ECO:0000256" key="2">
    <source>
        <dbReference type="ARBA" id="ARBA00023125"/>
    </source>
</evidence>
<evidence type="ECO:0000259" key="4">
    <source>
        <dbReference type="PROSITE" id="PS50943"/>
    </source>
</evidence>
<dbReference type="CDD" id="cd00093">
    <property type="entry name" value="HTH_XRE"/>
    <property type="match status" value="1"/>
</dbReference>
<organism evidence="5 6">
    <name type="scientific">Ruixingdingia sedimenti</name>
    <dbReference type="NCBI Taxonomy" id="3073604"/>
    <lineage>
        <taxon>Bacteria</taxon>
        <taxon>Pseudomonadati</taxon>
        <taxon>Pseudomonadota</taxon>
        <taxon>Alphaproteobacteria</taxon>
        <taxon>Rhodobacterales</taxon>
        <taxon>Paracoccaceae</taxon>
        <taxon>Ruixingdingia</taxon>
    </lineage>
</organism>